<organism evidence="1 2">
    <name type="scientific">Methylorubrum extorquens (strain ATCC 14718 / DSM 1338 / JCM 2805 / NCIMB 9133 / AM1)</name>
    <name type="common">Methylobacterium extorquens</name>
    <dbReference type="NCBI Taxonomy" id="272630"/>
    <lineage>
        <taxon>Bacteria</taxon>
        <taxon>Pseudomonadati</taxon>
        <taxon>Pseudomonadota</taxon>
        <taxon>Alphaproteobacteria</taxon>
        <taxon>Hyphomicrobiales</taxon>
        <taxon>Methylobacteriaceae</taxon>
        <taxon>Methylorubrum</taxon>
    </lineage>
</organism>
<dbReference type="KEGG" id="mea:Mex_1p4387"/>
<dbReference type="EMBL" id="CP001510">
    <property type="protein sequence ID" value="ACS42020.1"/>
    <property type="molecule type" value="Genomic_DNA"/>
</dbReference>
<protein>
    <submittedName>
        <fullName evidence="1">Uncharacterized protein</fullName>
    </submittedName>
</protein>
<evidence type="ECO:0000313" key="1">
    <source>
        <dbReference type="EMBL" id="ACS42020.1"/>
    </source>
</evidence>
<reference evidence="1 2" key="1">
    <citation type="journal article" date="2009" name="PLoS ONE">
        <title>Methylobacterium genome sequences: a reference blueprint to investigate microbial metabolism of C1 compounds from natural and industrial sources.</title>
        <authorList>
            <person name="Vuilleumier S."/>
            <person name="Chistoserdova L."/>
            <person name="Lee M.-C."/>
            <person name="Bringel F."/>
            <person name="Lajus A."/>
            <person name="Zhou Y."/>
            <person name="Gourion B."/>
            <person name="Barbe V."/>
            <person name="Chang J."/>
            <person name="Cruveiller S."/>
            <person name="Dossat C."/>
            <person name="Gillett W."/>
            <person name="Gruffaz C."/>
            <person name="Haugen E."/>
            <person name="Hourcade E."/>
            <person name="Levy R."/>
            <person name="Mangenot S."/>
            <person name="Muller E."/>
            <person name="Nadalig T."/>
            <person name="Pagni M."/>
            <person name="Penny C."/>
            <person name="Peyraud R."/>
            <person name="Robinson D.G."/>
            <person name="Roche D."/>
            <person name="Rouy Z."/>
            <person name="Saenampechek C."/>
            <person name="Salvignol G."/>
            <person name="Vallenet D."/>
            <person name="Wu Z."/>
            <person name="Marx C.J."/>
            <person name="Vorholt J.A."/>
            <person name="Olson M.V."/>
            <person name="Kaul R."/>
            <person name="Weissenbach J."/>
            <person name="Medigue C."/>
            <person name="Lidstrom M.E."/>
        </authorList>
    </citation>
    <scope>NUCLEOTIDE SEQUENCE [LARGE SCALE GENOMIC DNA]</scope>
    <source>
        <strain evidence="2">ATCC 14718 / DSM 1338 / JCM 2805 / NCIMB 9133 / AM1</strain>
    </source>
</reference>
<name>C5B2Z0_METEA</name>
<dbReference type="AlphaFoldDB" id="C5B2Z0"/>
<evidence type="ECO:0000313" key="2">
    <source>
        <dbReference type="Proteomes" id="UP000009081"/>
    </source>
</evidence>
<keyword evidence="2" id="KW-1185">Reference proteome</keyword>
<gene>
    <name evidence="1" type="ordered locus">MexAM1_META1p4387</name>
</gene>
<sequence length="72" mass="8021">MRIPSPRLRGEGFGDLVVAEARRQPKVRGRFGTSLFRHRPLTLALRAHRADDRVVAVLSPRAGRGGIRRPIA</sequence>
<dbReference type="Proteomes" id="UP000009081">
    <property type="component" value="Chromosome"/>
</dbReference>
<dbReference type="HOGENOM" id="CLU_2717725_0_0_5"/>
<accession>C5B2Z0</accession>
<proteinExistence type="predicted"/>
<dbReference type="STRING" id="272630.MexAM1_META1p4387"/>